<dbReference type="OrthoDB" id="4404499at2"/>
<reference evidence="6 7" key="1">
    <citation type="submission" date="2017-03" db="EMBL/GenBank/DDBJ databases">
        <title>Whole genome sequence of Micromonospora wenchangensis, isolated from mangrove soil.</title>
        <authorList>
            <person name="Yang H."/>
        </authorList>
    </citation>
    <scope>NUCLEOTIDE SEQUENCE [LARGE SCALE GENOMIC DNA]</scope>
    <source>
        <strain evidence="6 7">CCTCC AA 2012002</strain>
    </source>
</reference>
<gene>
    <name evidence="6" type="ORF">B5D80_12190</name>
</gene>
<dbReference type="InterPro" id="IPR036390">
    <property type="entry name" value="WH_DNA-bd_sf"/>
</dbReference>
<dbReference type="GO" id="GO:0006950">
    <property type="term" value="P:response to stress"/>
    <property type="evidence" value="ECO:0007669"/>
    <property type="project" value="TreeGrafter"/>
</dbReference>
<dbReference type="Pfam" id="PF01047">
    <property type="entry name" value="MarR"/>
    <property type="match status" value="1"/>
</dbReference>
<feature type="region of interest" description="Disordered" evidence="4">
    <location>
        <begin position="153"/>
        <end position="176"/>
    </location>
</feature>
<evidence type="ECO:0000256" key="3">
    <source>
        <dbReference type="ARBA" id="ARBA00023163"/>
    </source>
</evidence>
<dbReference type="RefSeq" id="WP_088643946.1">
    <property type="nucleotide sequence ID" value="NZ_MZMV01000016.1"/>
</dbReference>
<dbReference type="InterPro" id="IPR000835">
    <property type="entry name" value="HTH_MarR-typ"/>
</dbReference>
<organism evidence="6 7">
    <name type="scientific">Micromonospora wenchangensis</name>
    <dbReference type="NCBI Taxonomy" id="1185415"/>
    <lineage>
        <taxon>Bacteria</taxon>
        <taxon>Bacillati</taxon>
        <taxon>Actinomycetota</taxon>
        <taxon>Actinomycetes</taxon>
        <taxon>Micromonosporales</taxon>
        <taxon>Micromonosporaceae</taxon>
        <taxon>Micromonospora</taxon>
    </lineage>
</organism>
<feature type="compositionally biased region" description="Basic and acidic residues" evidence="4">
    <location>
        <begin position="153"/>
        <end position="170"/>
    </location>
</feature>
<evidence type="ECO:0000256" key="1">
    <source>
        <dbReference type="ARBA" id="ARBA00023015"/>
    </source>
</evidence>
<keyword evidence="1" id="KW-0805">Transcription regulation</keyword>
<dbReference type="InterPro" id="IPR023187">
    <property type="entry name" value="Tscrpt_reg_MarR-type_CS"/>
</dbReference>
<dbReference type="GO" id="GO:0003700">
    <property type="term" value="F:DNA-binding transcription factor activity"/>
    <property type="evidence" value="ECO:0007669"/>
    <property type="project" value="InterPro"/>
</dbReference>
<keyword evidence="3" id="KW-0804">Transcription</keyword>
<dbReference type="PANTHER" id="PTHR33164">
    <property type="entry name" value="TRANSCRIPTIONAL REGULATOR, MARR FAMILY"/>
    <property type="match status" value="1"/>
</dbReference>
<dbReference type="InterPro" id="IPR036388">
    <property type="entry name" value="WH-like_DNA-bd_sf"/>
</dbReference>
<dbReference type="PRINTS" id="PR00598">
    <property type="entry name" value="HTHMARR"/>
</dbReference>
<proteinExistence type="predicted"/>
<name>A0A246RN63_9ACTN</name>
<dbReference type="Gene3D" id="1.10.10.10">
    <property type="entry name" value="Winged helix-like DNA-binding domain superfamily/Winged helix DNA-binding domain"/>
    <property type="match status" value="1"/>
</dbReference>
<dbReference type="SUPFAM" id="SSF46785">
    <property type="entry name" value="Winged helix' DNA-binding domain"/>
    <property type="match status" value="1"/>
</dbReference>
<dbReference type="PANTHER" id="PTHR33164:SF101">
    <property type="entry name" value="TRANSCRIPTIONAL REPRESSOR MPRA"/>
    <property type="match status" value="1"/>
</dbReference>
<comment type="caution">
    <text evidence="6">The sequence shown here is derived from an EMBL/GenBank/DDBJ whole genome shotgun (WGS) entry which is preliminary data.</text>
</comment>
<evidence type="ECO:0000259" key="5">
    <source>
        <dbReference type="PROSITE" id="PS50995"/>
    </source>
</evidence>
<protein>
    <submittedName>
        <fullName evidence="6">MarR family transcriptional regulator</fullName>
    </submittedName>
</protein>
<dbReference type="AlphaFoldDB" id="A0A246RN63"/>
<keyword evidence="7" id="KW-1185">Reference proteome</keyword>
<dbReference type="GO" id="GO:0003677">
    <property type="term" value="F:DNA binding"/>
    <property type="evidence" value="ECO:0007669"/>
    <property type="project" value="UniProtKB-KW"/>
</dbReference>
<dbReference type="PROSITE" id="PS50995">
    <property type="entry name" value="HTH_MARR_2"/>
    <property type="match status" value="1"/>
</dbReference>
<evidence type="ECO:0000256" key="2">
    <source>
        <dbReference type="ARBA" id="ARBA00023125"/>
    </source>
</evidence>
<dbReference type="Proteomes" id="UP000197174">
    <property type="component" value="Unassembled WGS sequence"/>
</dbReference>
<sequence>MQREPLIVFPAVLRDVPIGRLLSVAGHLVDQRWGRYLAEHHGLTPAGMRVLFTLNHLDDATHRDVADRCFVRPATLTGIVDTLERDGFVERRRDDADRRSVRLALTDKGREHIRSLVDRMRTDTPLTSVDADPARREVIRDFLIEVITTMSDGEDKRLTTQHQETTDHPRPGSHPC</sequence>
<evidence type="ECO:0000313" key="6">
    <source>
        <dbReference type="EMBL" id="OWV08594.1"/>
    </source>
</evidence>
<dbReference type="EMBL" id="MZMV01000016">
    <property type="protein sequence ID" value="OWV08594.1"/>
    <property type="molecule type" value="Genomic_DNA"/>
</dbReference>
<feature type="domain" description="HTH marR-type" evidence="5">
    <location>
        <begin position="15"/>
        <end position="148"/>
    </location>
</feature>
<accession>A0A246RN63</accession>
<keyword evidence="2" id="KW-0238">DNA-binding</keyword>
<evidence type="ECO:0000256" key="4">
    <source>
        <dbReference type="SAM" id="MobiDB-lite"/>
    </source>
</evidence>
<dbReference type="SMART" id="SM00347">
    <property type="entry name" value="HTH_MARR"/>
    <property type="match status" value="1"/>
</dbReference>
<dbReference type="InterPro" id="IPR039422">
    <property type="entry name" value="MarR/SlyA-like"/>
</dbReference>
<evidence type="ECO:0000313" key="7">
    <source>
        <dbReference type="Proteomes" id="UP000197174"/>
    </source>
</evidence>
<dbReference type="PROSITE" id="PS01117">
    <property type="entry name" value="HTH_MARR_1"/>
    <property type="match status" value="1"/>
</dbReference>